<evidence type="ECO:0000313" key="3">
    <source>
        <dbReference type="Proteomes" id="UP000011732"/>
    </source>
</evidence>
<dbReference type="EMBL" id="AOHP01000032">
    <property type="protein sequence ID" value="EMF30355.1"/>
    <property type="molecule type" value="Genomic_DNA"/>
</dbReference>
<reference evidence="2 3" key="1">
    <citation type="journal article" date="2013" name="Genome Announc.">
        <title>Draft Genome Sequence of Streptomyces gancidicus Strain BKS 13-15.</title>
        <authorList>
            <person name="Kumar S."/>
            <person name="Kaur N."/>
            <person name="Singh N.K."/>
            <person name="Raghava G.P."/>
            <person name="Mayilraj S."/>
        </authorList>
    </citation>
    <scope>NUCLEOTIDE SEQUENCE [LARGE SCALE GENOMIC DNA]</scope>
    <source>
        <strain evidence="2 3">BKS 13-15</strain>
    </source>
</reference>
<protein>
    <submittedName>
        <fullName evidence="2">Uncharacterized protein</fullName>
    </submittedName>
</protein>
<name>M3DK93_STREZ</name>
<dbReference type="AlphaFoldDB" id="M3DK93"/>
<keyword evidence="3" id="KW-1185">Reference proteome</keyword>
<comment type="caution">
    <text evidence="2">The sequence shown here is derived from an EMBL/GenBank/DDBJ whole genome shotgun (WGS) entry which is preliminary data.</text>
</comment>
<evidence type="ECO:0000313" key="2">
    <source>
        <dbReference type="EMBL" id="EMF30355.1"/>
    </source>
</evidence>
<dbReference type="RefSeq" id="WP_006130401.1">
    <property type="nucleotide sequence ID" value="NZ_AOHP01000032.1"/>
</dbReference>
<dbReference type="Proteomes" id="UP000011732">
    <property type="component" value="Unassembled WGS sequence"/>
</dbReference>
<keyword evidence="1" id="KW-0472">Membrane</keyword>
<keyword evidence="1" id="KW-1133">Transmembrane helix</keyword>
<keyword evidence="1" id="KW-0812">Transmembrane</keyword>
<organism evidence="2 3">
    <name type="scientific">Streptomyces gancidicus BKS 13-15</name>
    <dbReference type="NCBI Taxonomy" id="1284664"/>
    <lineage>
        <taxon>Bacteria</taxon>
        <taxon>Bacillati</taxon>
        <taxon>Actinomycetota</taxon>
        <taxon>Actinomycetes</taxon>
        <taxon>Kitasatosporales</taxon>
        <taxon>Streptomycetaceae</taxon>
        <taxon>Streptomyces</taxon>
        <taxon>Streptomyces pseudogriseolus group</taxon>
    </lineage>
</organism>
<feature type="transmembrane region" description="Helical" evidence="1">
    <location>
        <begin position="175"/>
        <end position="197"/>
    </location>
</feature>
<accession>M3DK93</accession>
<gene>
    <name evidence="2" type="ORF">H114_04261</name>
</gene>
<proteinExistence type="predicted"/>
<sequence>MLYRWLGQAHAAEDEDDHDAEAERAYRSGLALAPDDLGLLVCYLELCLRADAFDYPVRAGRVATLRARIDELAPDGSPESRRVDDALSWAGRGYWDDLIAAAGRGELQQAESAELGERVAGALRAGTVDAASPATAGEDMLLQGRANAPLRYLVTHRTAAYVITCAAALGVNRLLVTTGVVTFSAWGWLLWIPLFAAEGKLRAARKLARERVVARIEARHVLETAVVVNADDHSEAKPRTGDTPDGSGHH</sequence>
<evidence type="ECO:0000256" key="1">
    <source>
        <dbReference type="SAM" id="Phobius"/>
    </source>
</evidence>
<dbReference type="PATRIC" id="fig|1284664.3.peg.838"/>